<organism evidence="8 9">
    <name type="scientific">Rubripirellula amarantea</name>
    <dbReference type="NCBI Taxonomy" id="2527999"/>
    <lineage>
        <taxon>Bacteria</taxon>
        <taxon>Pseudomonadati</taxon>
        <taxon>Planctomycetota</taxon>
        <taxon>Planctomycetia</taxon>
        <taxon>Pirellulales</taxon>
        <taxon>Pirellulaceae</taxon>
        <taxon>Rubripirellula</taxon>
    </lineage>
</organism>
<dbReference type="OrthoDB" id="9800776at2"/>
<protein>
    <submittedName>
        <fullName evidence="8">2-halobenzoate 1,2-dioxygenase large subunit</fullName>
        <ecNumber evidence="8">1.14.12.13</ecNumber>
    </submittedName>
</protein>
<dbReference type="InterPro" id="IPR036922">
    <property type="entry name" value="Rieske_2Fe-2S_sf"/>
</dbReference>
<keyword evidence="8" id="KW-0223">Dioxygenase</keyword>
<dbReference type="Pfam" id="PF00355">
    <property type="entry name" value="Rieske"/>
    <property type="match status" value="1"/>
</dbReference>
<evidence type="ECO:0000256" key="2">
    <source>
        <dbReference type="ARBA" id="ARBA00022714"/>
    </source>
</evidence>
<sequence length="376" mass="42320">MYQSETSLTAVLPASDYVDTAASERDTHTFREQSWQLVGVTDMLKNAGDYVADERMGVPILIRNHDGQLTALHNVCAHRHCQLVDQGCGHAEELKCPYHGWRYGADGRTRKLPGASNFPKFERDDYRLPQFSLEQVGSLVFAHLGGPNRSMDDQASWKTLFADRTDPKRWRFSFTDQLEYPCDWKIVVEGSLESYHLSEVHAETFGKDPGEENSDHELRDWGTTFSTTLRDDAFLTRLEERTIRYLTGSFDPTYRHVHVFPGVMASLTDSLSLIYQVYPTGNQTCALRVFGFTPRVTSSSPIKRSISAALRRTAEGLARKVLDEDAAIFPKIQAGMVAAASVPETGGRTVSSRIFGRCEERLHAFQTNWAELSQPS</sequence>
<dbReference type="EMBL" id="SJPI01000003">
    <property type="protein sequence ID" value="TWT49654.1"/>
    <property type="molecule type" value="Genomic_DNA"/>
</dbReference>
<evidence type="ECO:0000256" key="5">
    <source>
        <dbReference type="ARBA" id="ARBA00023004"/>
    </source>
</evidence>
<keyword evidence="2" id="KW-0001">2Fe-2S</keyword>
<dbReference type="Pfam" id="PF00848">
    <property type="entry name" value="Ring_hydroxyl_A"/>
    <property type="match status" value="1"/>
</dbReference>
<proteinExistence type="predicted"/>
<dbReference type="InterPro" id="IPR001663">
    <property type="entry name" value="Rng_hydr_dOase-A"/>
</dbReference>
<dbReference type="Gene3D" id="2.102.10.10">
    <property type="entry name" value="Rieske [2Fe-2S] iron-sulphur domain"/>
    <property type="match status" value="1"/>
</dbReference>
<evidence type="ECO:0000256" key="3">
    <source>
        <dbReference type="ARBA" id="ARBA00022723"/>
    </source>
</evidence>
<dbReference type="CDD" id="cd00680">
    <property type="entry name" value="RHO_alpha_C"/>
    <property type="match status" value="1"/>
</dbReference>
<keyword evidence="3" id="KW-0479">Metal-binding</keyword>
<evidence type="ECO:0000256" key="6">
    <source>
        <dbReference type="ARBA" id="ARBA00023014"/>
    </source>
</evidence>
<dbReference type="GO" id="GO:0005506">
    <property type="term" value="F:iron ion binding"/>
    <property type="evidence" value="ECO:0007669"/>
    <property type="project" value="InterPro"/>
</dbReference>
<keyword evidence="4 8" id="KW-0560">Oxidoreductase</keyword>
<dbReference type="RefSeq" id="WP_146517171.1">
    <property type="nucleotide sequence ID" value="NZ_SJPI01000003.1"/>
</dbReference>
<evidence type="ECO:0000256" key="4">
    <source>
        <dbReference type="ARBA" id="ARBA00023002"/>
    </source>
</evidence>
<evidence type="ECO:0000259" key="7">
    <source>
        <dbReference type="PROSITE" id="PS51296"/>
    </source>
</evidence>
<dbReference type="Proteomes" id="UP000316598">
    <property type="component" value="Unassembled WGS sequence"/>
</dbReference>
<dbReference type="CDD" id="cd03469">
    <property type="entry name" value="Rieske_RO_Alpha_N"/>
    <property type="match status" value="1"/>
</dbReference>
<name>A0A5C5WFW7_9BACT</name>
<dbReference type="InterPro" id="IPR015879">
    <property type="entry name" value="Ring_hydroxy_dOase_asu_C_dom"/>
</dbReference>
<dbReference type="EC" id="1.14.12.13" evidence="8"/>
<keyword evidence="9" id="KW-1185">Reference proteome</keyword>
<dbReference type="InterPro" id="IPR017941">
    <property type="entry name" value="Rieske_2Fe-2S"/>
</dbReference>
<dbReference type="AlphaFoldDB" id="A0A5C5WFW7"/>
<feature type="domain" description="Rieske" evidence="7">
    <location>
        <begin position="35"/>
        <end position="142"/>
    </location>
</feature>
<dbReference type="PANTHER" id="PTHR43756:SF5">
    <property type="entry name" value="CHOLINE MONOOXYGENASE, CHLOROPLASTIC"/>
    <property type="match status" value="1"/>
</dbReference>
<keyword evidence="6" id="KW-0411">Iron-sulfur</keyword>
<gene>
    <name evidence="8" type="primary">cbdA</name>
    <name evidence="8" type="ORF">Pla22_48520</name>
</gene>
<comment type="caution">
    <text evidence="8">The sequence shown here is derived from an EMBL/GenBank/DDBJ whole genome shotgun (WGS) entry which is preliminary data.</text>
</comment>
<dbReference type="PANTHER" id="PTHR43756">
    <property type="entry name" value="CHOLINE MONOOXYGENASE, CHLOROPLASTIC"/>
    <property type="match status" value="1"/>
</dbReference>
<dbReference type="SUPFAM" id="SSF50022">
    <property type="entry name" value="ISP domain"/>
    <property type="match status" value="1"/>
</dbReference>
<dbReference type="Gene3D" id="3.90.380.10">
    <property type="entry name" value="Naphthalene 1,2-dioxygenase Alpha Subunit, Chain A, domain 1"/>
    <property type="match status" value="1"/>
</dbReference>
<keyword evidence="5" id="KW-0408">Iron</keyword>
<dbReference type="SUPFAM" id="SSF55961">
    <property type="entry name" value="Bet v1-like"/>
    <property type="match status" value="1"/>
</dbReference>
<evidence type="ECO:0000256" key="1">
    <source>
        <dbReference type="ARBA" id="ARBA00001962"/>
    </source>
</evidence>
<dbReference type="GO" id="GO:0018626">
    <property type="term" value="F:2-halobenzoate 1,2-dioxygenase activity"/>
    <property type="evidence" value="ECO:0007669"/>
    <property type="project" value="UniProtKB-EC"/>
</dbReference>
<evidence type="ECO:0000313" key="8">
    <source>
        <dbReference type="EMBL" id="TWT49654.1"/>
    </source>
</evidence>
<accession>A0A5C5WFW7</accession>
<evidence type="ECO:0000313" key="9">
    <source>
        <dbReference type="Proteomes" id="UP000316598"/>
    </source>
</evidence>
<comment type="cofactor">
    <cofactor evidence="1">
        <name>Fe cation</name>
        <dbReference type="ChEBI" id="CHEBI:24875"/>
    </cofactor>
</comment>
<dbReference type="PROSITE" id="PS51296">
    <property type="entry name" value="RIESKE"/>
    <property type="match status" value="1"/>
</dbReference>
<dbReference type="GO" id="GO:0051537">
    <property type="term" value="F:2 iron, 2 sulfur cluster binding"/>
    <property type="evidence" value="ECO:0007669"/>
    <property type="project" value="UniProtKB-KW"/>
</dbReference>
<reference evidence="8 9" key="1">
    <citation type="submission" date="2019-02" db="EMBL/GenBank/DDBJ databases">
        <title>Deep-cultivation of Planctomycetes and their phenomic and genomic characterization uncovers novel biology.</title>
        <authorList>
            <person name="Wiegand S."/>
            <person name="Jogler M."/>
            <person name="Boedeker C."/>
            <person name="Pinto D."/>
            <person name="Vollmers J."/>
            <person name="Rivas-Marin E."/>
            <person name="Kohn T."/>
            <person name="Peeters S.H."/>
            <person name="Heuer A."/>
            <person name="Rast P."/>
            <person name="Oberbeckmann S."/>
            <person name="Bunk B."/>
            <person name="Jeske O."/>
            <person name="Meyerdierks A."/>
            <person name="Storesund J.E."/>
            <person name="Kallscheuer N."/>
            <person name="Luecker S."/>
            <person name="Lage O.M."/>
            <person name="Pohl T."/>
            <person name="Merkel B.J."/>
            <person name="Hornburger P."/>
            <person name="Mueller R.-W."/>
            <person name="Bruemmer F."/>
            <person name="Labrenz M."/>
            <person name="Spormann A.M."/>
            <person name="Op Den Camp H."/>
            <person name="Overmann J."/>
            <person name="Amann R."/>
            <person name="Jetten M.S.M."/>
            <person name="Mascher T."/>
            <person name="Medema M.H."/>
            <person name="Devos D.P."/>
            <person name="Kaster A.-K."/>
            <person name="Ovreas L."/>
            <person name="Rohde M."/>
            <person name="Galperin M.Y."/>
            <person name="Jogler C."/>
        </authorList>
    </citation>
    <scope>NUCLEOTIDE SEQUENCE [LARGE SCALE GENOMIC DNA]</scope>
    <source>
        <strain evidence="8 9">Pla22</strain>
    </source>
</reference>